<dbReference type="InParanoid" id="A0A5E4GJ74"/>
<accession>A0A5E4GJ74</accession>
<evidence type="ECO:0000313" key="2">
    <source>
        <dbReference type="Proteomes" id="UP000327085"/>
    </source>
</evidence>
<proteinExistence type="predicted"/>
<evidence type="ECO:0000313" key="1">
    <source>
        <dbReference type="EMBL" id="VVA39653.1"/>
    </source>
</evidence>
<reference evidence="2" key="1">
    <citation type="journal article" date="2020" name="Plant J.">
        <title>Transposons played a major role in the diversification between the closely related almond and peach genomes: results from the almond genome sequence.</title>
        <authorList>
            <person name="Alioto T."/>
            <person name="Alexiou K.G."/>
            <person name="Bardil A."/>
            <person name="Barteri F."/>
            <person name="Castanera R."/>
            <person name="Cruz F."/>
            <person name="Dhingra A."/>
            <person name="Duval H."/>
            <person name="Fernandez I Marti A."/>
            <person name="Frias L."/>
            <person name="Galan B."/>
            <person name="Garcia J.L."/>
            <person name="Howad W."/>
            <person name="Gomez-Garrido J."/>
            <person name="Gut M."/>
            <person name="Julca I."/>
            <person name="Morata J."/>
            <person name="Puigdomenech P."/>
            <person name="Ribeca P."/>
            <person name="Rubio Cabetas M.J."/>
            <person name="Vlasova A."/>
            <person name="Wirthensohn M."/>
            <person name="Garcia-Mas J."/>
            <person name="Gabaldon T."/>
            <person name="Casacuberta J.M."/>
            <person name="Arus P."/>
        </authorList>
    </citation>
    <scope>NUCLEOTIDE SEQUENCE [LARGE SCALE GENOMIC DNA]</scope>
    <source>
        <strain evidence="2">cv. Texas</strain>
    </source>
</reference>
<dbReference type="EMBL" id="CABIKO010000826">
    <property type="protein sequence ID" value="VVA39653.1"/>
    <property type="molecule type" value="Genomic_DNA"/>
</dbReference>
<sequence length="212" mass="22666">MTLAIRQGLGCLRLGLVFNLRQGSWSFQVLAGGGPRNGLRHAKEVGPLAGLGCAINSEGAEEASARLTRRDFLLLAPCYRLSPSLVDRQGYLVLMESWSWELASVASPFCDFQKSWSVVSKLQISVFVLGLGVVSISQSSTFSVRQGLIGIFLEASCCVLNPGVTLATWFCMGLAVRQDSARAWIWSMGSSSNIGIGPAQGVDVSRLLAKPG</sequence>
<organism evidence="1 2">
    <name type="scientific">Prunus dulcis</name>
    <name type="common">Almond</name>
    <name type="synonym">Amygdalus dulcis</name>
    <dbReference type="NCBI Taxonomy" id="3755"/>
    <lineage>
        <taxon>Eukaryota</taxon>
        <taxon>Viridiplantae</taxon>
        <taxon>Streptophyta</taxon>
        <taxon>Embryophyta</taxon>
        <taxon>Tracheophyta</taxon>
        <taxon>Spermatophyta</taxon>
        <taxon>Magnoliopsida</taxon>
        <taxon>eudicotyledons</taxon>
        <taxon>Gunneridae</taxon>
        <taxon>Pentapetalae</taxon>
        <taxon>rosids</taxon>
        <taxon>fabids</taxon>
        <taxon>Rosales</taxon>
        <taxon>Rosaceae</taxon>
        <taxon>Amygdaloideae</taxon>
        <taxon>Amygdaleae</taxon>
        <taxon>Prunus</taxon>
    </lineage>
</organism>
<protein>
    <submittedName>
        <fullName evidence="1">Uncharacterized protein</fullName>
    </submittedName>
</protein>
<name>A0A5E4GJ74_PRUDU</name>
<dbReference type="Proteomes" id="UP000327085">
    <property type="component" value="Unassembled WGS sequence"/>
</dbReference>
<dbReference type="AlphaFoldDB" id="A0A5E4GJ74"/>
<gene>
    <name evidence="1" type="ORF">ALMOND_2B026811</name>
</gene>
<feature type="non-terminal residue" evidence="1">
    <location>
        <position position="212"/>
    </location>
</feature>